<evidence type="ECO:0000259" key="2">
    <source>
        <dbReference type="PROSITE" id="PS51747"/>
    </source>
</evidence>
<dbReference type="AlphaFoldDB" id="A0AAE3GDY0"/>
<evidence type="ECO:0000256" key="1">
    <source>
        <dbReference type="ARBA" id="ARBA00006576"/>
    </source>
</evidence>
<dbReference type="InterPro" id="IPR050202">
    <property type="entry name" value="Cyt/Deoxycyt_deaminase"/>
</dbReference>
<evidence type="ECO:0000313" key="3">
    <source>
        <dbReference type="EMBL" id="MCP2165522.1"/>
    </source>
</evidence>
<dbReference type="InterPro" id="IPR016193">
    <property type="entry name" value="Cytidine_deaminase-like"/>
</dbReference>
<dbReference type="PANTHER" id="PTHR11644:SF2">
    <property type="entry name" value="CYTIDINE DEAMINASE"/>
    <property type="match status" value="1"/>
</dbReference>
<dbReference type="GO" id="GO:0005829">
    <property type="term" value="C:cytosol"/>
    <property type="evidence" value="ECO:0007669"/>
    <property type="project" value="TreeGrafter"/>
</dbReference>
<dbReference type="PROSITE" id="PS51747">
    <property type="entry name" value="CYT_DCMP_DEAMINASES_2"/>
    <property type="match status" value="1"/>
</dbReference>
<accession>A0AAE3GDY0</accession>
<organism evidence="3 4">
    <name type="scientific">Goodfellowiella coeruleoviolacea</name>
    <dbReference type="NCBI Taxonomy" id="334858"/>
    <lineage>
        <taxon>Bacteria</taxon>
        <taxon>Bacillati</taxon>
        <taxon>Actinomycetota</taxon>
        <taxon>Actinomycetes</taxon>
        <taxon>Pseudonocardiales</taxon>
        <taxon>Pseudonocardiaceae</taxon>
        <taxon>Goodfellowiella</taxon>
    </lineage>
</organism>
<proteinExistence type="inferred from homology"/>
<dbReference type="Proteomes" id="UP001206128">
    <property type="component" value="Unassembled WGS sequence"/>
</dbReference>
<gene>
    <name evidence="3" type="ORF">LX83_002380</name>
</gene>
<dbReference type="SUPFAM" id="SSF53927">
    <property type="entry name" value="Cytidine deaminase-like"/>
    <property type="match status" value="1"/>
</dbReference>
<comment type="similarity">
    <text evidence="1">Belongs to the cytidine and deoxycytidylate deaminase family.</text>
</comment>
<protein>
    <submittedName>
        <fullName evidence="3">Cytidine deaminase</fullName>
    </submittedName>
</protein>
<dbReference type="GO" id="GO:0008270">
    <property type="term" value="F:zinc ion binding"/>
    <property type="evidence" value="ECO:0007669"/>
    <property type="project" value="TreeGrafter"/>
</dbReference>
<dbReference type="GO" id="GO:0072527">
    <property type="term" value="P:pyrimidine-containing compound metabolic process"/>
    <property type="evidence" value="ECO:0007669"/>
    <property type="project" value="UniProtKB-ARBA"/>
</dbReference>
<evidence type="ECO:0000313" key="4">
    <source>
        <dbReference type="Proteomes" id="UP001206128"/>
    </source>
</evidence>
<dbReference type="InterPro" id="IPR002125">
    <property type="entry name" value="CMP_dCMP_dom"/>
</dbReference>
<dbReference type="GO" id="GO:0055086">
    <property type="term" value="P:nucleobase-containing small molecule metabolic process"/>
    <property type="evidence" value="ECO:0007669"/>
    <property type="project" value="UniProtKB-ARBA"/>
</dbReference>
<dbReference type="CDD" id="cd01283">
    <property type="entry name" value="cytidine_deaminase"/>
    <property type="match status" value="1"/>
</dbReference>
<dbReference type="PANTHER" id="PTHR11644">
    <property type="entry name" value="CYTIDINE DEAMINASE"/>
    <property type="match status" value="1"/>
</dbReference>
<dbReference type="NCBIfam" id="NF004064">
    <property type="entry name" value="PRK05578.1"/>
    <property type="match status" value="1"/>
</dbReference>
<feature type="domain" description="CMP/dCMP-type deaminase" evidence="2">
    <location>
        <begin position="8"/>
        <end position="130"/>
    </location>
</feature>
<dbReference type="EMBL" id="JAMTCK010000005">
    <property type="protein sequence ID" value="MCP2165522.1"/>
    <property type="molecule type" value="Genomic_DNA"/>
</dbReference>
<dbReference type="Gene3D" id="3.40.140.10">
    <property type="entry name" value="Cytidine Deaminase, domain 2"/>
    <property type="match status" value="1"/>
</dbReference>
<dbReference type="GO" id="GO:0004126">
    <property type="term" value="F:cytidine deaminase activity"/>
    <property type="evidence" value="ECO:0007669"/>
    <property type="project" value="UniProtKB-ARBA"/>
</dbReference>
<dbReference type="RefSeq" id="WP_253770408.1">
    <property type="nucleotide sequence ID" value="NZ_JAMTCK010000005.1"/>
</dbReference>
<reference evidence="3" key="1">
    <citation type="submission" date="2022-06" db="EMBL/GenBank/DDBJ databases">
        <title>Genomic Encyclopedia of Archaeal and Bacterial Type Strains, Phase II (KMG-II): from individual species to whole genera.</title>
        <authorList>
            <person name="Goeker M."/>
        </authorList>
    </citation>
    <scope>NUCLEOTIDE SEQUENCE</scope>
    <source>
        <strain evidence="3">DSM 43935</strain>
    </source>
</reference>
<comment type="caution">
    <text evidence="3">The sequence shown here is derived from an EMBL/GenBank/DDBJ whole genome shotgun (WGS) entry which is preliminary data.</text>
</comment>
<name>A0AAE3GDY0_9PSEU</name>
<sequence length="137" mass="14041">MTLAGDVVDWAVLRAEAVQAAQLAYCPYSGLRVGAAAVCDDGRIVTGCNVENAAYGVGLCAECTMAGQLRLTGGGRFVAVACRSGRGELLMPCGRCRQLLYELGGPDCLVDTPTGILPMRHVLPDAFGPANLPGGGA</sequence>
<dbReference type="Pfam" id="PF00383">
    <property type="entry name" value="dCMP_cyt_deam_1"/>
    <property type="match status" value="1"/>
</dbReference>
<keyword evidence="4" id="KW-1185">Reference proteome</keyword>